<reference evidence="4 6" key="1">
    <citation type="submission" date="2015-07" db="EMBL/GenBank/DDBJ databases">
        <title>High-quality genome of monoxenous trypanosomatid Leptomonas pyrrhocoris.</title>
        <authorList>
            <person name="Flegontov P."/>
            <person name="Butenko A."/>
            <person name="Firsov S."/>
            <person name="Vlcek C."/>
            <person name="Logacheva M.D."/>
            <person name="Field M."/>
            <person name="Filatov D."/>
            <person name="Flegontova O."/>
            <person name="Gerasimov E."/>
            <person name="Jackson A.P."/>
            <person name="Kelly S."/>
            <person name="Opperdoes F."/>
            <person name="O'Reilly A."/>
            <person name="Votypka J."/>
            <person name="Yurchenko V."/>
            <person name="Lukes J."/>
        </authorList>
    </citation>
    <scope>NUCLEOTIDE SEQUENCE [LARGE SCALE GENOMIC DNA]</scope>
    <source>
        <strain evidence="4">H10</strain>
    </source>
</reference>
<dbReference type="EMBL" id="LGTL01000006">
    <property type="protein sequence ID" value="KPA81214.1"/>
    <property type="molecule type" value="Genomic_DNA"/>
</dbReference>
<gene>
    <name evidence="5" type="ORF">ABB37_03154</name>
    <name evidence="4" type="ORF">ABB37_03635</name>
</gene>
<dbReference type="AlphaFoldDB" id="A0A0N0DW33"/>
<name>A0A0N0DW33_LEPPY</name>
<dbReference type="GO" id="GO:0016791">
    <property type="term" value="F:phosphatase activity"/>
    <property type="evidence" value="ECO:0007669"/>
    <property type="project" value="TreeGrafter"/>
</dbReference>
<evidence type="ECO:0000313" key="5">
    <source>
        <dbReference type="EMBL" id="KPA81968.1"/>
    </source>
</evidence>
<dbReference type="VEuPathDB" id="TriTrypDB:LpyrH10_06_0050"/>
<dbReference type="Pfam" id="PF00328">
    <property type="entry name" value="His_Phos_2"/>
    <property type="match status" value="1"/>
</dbReference>
<dbReference type="RefSeq" id="XP_015659653.1">
    <property type="nucleotide sequence ID" value="XM_015801033.1"/>
</dbReference>
<dbReference type="EMBL" id="LGTL01000005">
    <property type="protein sequence ID" value="KPA81968.1"/>
    <property type="molecule type" value="Genomic_DNA"/>
</dbReference>
<evidence type="ECO:0000256" key="3">
    <source>
        <dbReference type="SAM" id="MobiDB-lite"/>
    </source>
</evidence>
<dbReference type="EMBL" id="LGTL01000006">
    <property type="protein sequence ID" value="KPA81213.1"/>
    <property type="molecule type" value="Genomic_DNA"/>
</dbReference>
<dbReference type="Proteomes" id="UP000037923">
    <property type="component" value="Unassembled WGS sequence"/>
</dbReference>
<dbReference type="Gene3D" id="3.40.50.1240">
    <property type="entry name" value="Phosphoglycerate mutase-like"/>
    <property type="match status" value="1"/>
</dbReference>
<sequence>MTCVLRLTLVATLVVALVALSAAYAKTDSVAASSGLSSSAEGVDLEVVLVQVLHRHGARAGTPRFNTSDICTEAPCGYLTWAGVKMLLNTGAYLRKRYNEDTTVVNTPLFPSPSYNLDVSYSRSSDVLRTLQSAEAFLRGFFPNTTSLYAAIHTVAEATDILLNSNVQPWLKFFYSNNKPLLHKVCNPLTDKLYPDWTEITKIGKEVFLEGFCNVYETRSDCVRTLFDIAAAKMAVGELDKFPLLKANYQKIQSITRVLFAYEYHYDHTDPLMFKQGGRGQPFLKQLVQNMDNQIAGTNTYKLMHYSGHDTTLAPVWGTLGDESDTAMLPPFAQIMVVELLKSKSTGAEQVRVLRGAPGQSPDTNFVFDWDNSWNLRCMNSWGATYIADGHTCPFEDFKRYIRWSEPGDARGYCFLDPDSVAIANCPSGNSAYGPLSSTCQSYRAACPSFACTNGYTLDGASYQCVCSTDSCLGGTSTRATTRPGTAKAKGAASAKGTADQTKMSHNSGLSAGAVVGVSLGTFCVGAVIAVAVTTVVCVCAKRRHQNATTKHGFVALDDGRSNRIEAREEESA</sequence>
<dbReference type="InterPro" id="IPR029033">
    <property type="entry name" value="His_PPase_superfam"/>
</dbReference>
<dbReference type="OMA" id="LMHYSAH"/>
<dbReference type="GeneID" id="26903445"/>
<dbReference type="EMBL" id="LGTL01000005">
    <property type="protein sequence ID" value="KPA81970.1"/>
    <property type="molecule type" value="Genomic_DNA"/>
</dbReference>
<accession>A0A0N0DW33</accession>
<comment type="similarity">
    <text evidence="1">Belongs to the histidine acid phosphatase family.</text>
</comment>
<comment type="caution">
    <text evidence="4">The sequence shown here is derived from an EMBL/GenBank/DDBJ whole genome shotgun (WGS) entry which is preliminary data.</text>
</comment>
<dbReference type="GeneID" id="26903926"/>
<organism evidence="4 6">
    <name type="scientific">Leptomonas pyrrhocoris</name>
    <name type="common">Firebug parasite</name>
    <dbReference type="NCBI Taxonomy" id="157538"/>
    <lineage>
        <taxon>Eukaryota</taxon>
        <taxon>Discoba</taxon>
        <taxon>Euglenozoa</taxon>
        <taxon>Kinetoplastea</taxon>
        <taxon>Metakinetoplastina</taxon>
        <taxon>Trypanosomatida</taxon>
        <taxon>Trypanosomatidae</taxon>
        <taxon>Leishmaniinae</taxon>
        <taxon>Leptomonas</taxon>
    </lineage>
</organism>
<feature type="region of interest" description="Disordered" evidence="3">
    <location>
        <begin position="481"/>
        <end position="500"/>
    </location>
</feature>
<feature type="compositionally biased region" description="Low complexity" evidence="3">
    <location>
        <begin position="485"/>
        <end position="499"/>
    </location>
</feature>
<dbReference type="RefSeq" id="XP_015659652.1">
    <property type="nucleotide sequence ID" value="XM_015801032.1"/>
</dbReference>
<keyword evidence="2" id="KW-0378">Hydrolase</keyword>
<evidence type="ECO:0000313" key="6">
    <source>
        <dbReference type="Proteomes" id="UP000037923"/>
    </source>
</evidence>
<keyword evidence="6" id="KW-1185">Reference proteome</keyword>
<dbReference type="InterPro" id="IPR000560">
    <property type="entry name" value="His_Pase_clade-2"/>
</dbReference>
<dbReference type="PANTHER" id="PTHR11567">
    <property type="entry name" value="ACID PHOSPHATASE-RELATED"/>
    <property type="match status" value="1"/>
</dbReference>
<evidence type="ECO:0000313" key="4">
    <source>
        <dbReference type="EMBL" id="KPA81214.1"/>
    </source>
</evidence>
<dbReference type="VEuPathDB" id="TriTrypDB:LpyrH10_05_0140"/>
<dbReference type="EMBL" id="LGTL01000005">
    <property type="protein sequence ID" value="KPA81969.1"/>
    <property type="molecule type" value="Genomic_DNA"/>
</dbReference>
<evidence type="ECO:0000256" key="1">
    <source>
        <dbReference type="ARBA" id="ARBA00005375"/>
    </source>
</evidence>
<protein>
    <submittedName>
        <fullName evidence="4">Putative membrane-bound acid phosphatase 2</fullName>
    </submittedName>
</protein>
<dbReference type="PANTHER" id="PTHR11567:SF110">
    <property type="entry name" value="2-PHOSPHOXYLOSE PHOSPHATASE 1"/>
    <property type="match status" value="1"/>
</dbReference>
<dbReference type="RefSeq" id="XP_015660408.1">
    <property type="nucleotide sequence ID" value="XM_015800401.1"/>
</dbReference>
<dbReference type="RefSeq" id="XP_015660407.1">
    <property type="nucleotide sequence ID" value="XM_015800400.1"/>
</dbReference>
<dbReference type="OrthoDB" id="258392at2759"/>
<evidence type="ECO:0000256" key="2">
    <source>
        <dbReference type="ARBA" id="ARBA00022801"/>
    </source>
</evidence>
<dbReference type="RefSeq" id="XP_015660409.1">
    <property type="nucleotide sequence ID" value="XM_015800402.1"/>
</dbReference>
<dbReference type="CDD" id="cd07061">
    <property type="entry name" value="HP_HAP_like"/>
    <property type="match status" value="1"/>
</dbReference>
<dbReference type="InterPro" id="IPR050645">
    <property type="entry name" value="Histidine_acid_phosphatase"/>
</dbReference>
<dbReference type="SUPFAM" id="SSF53254">
    <property type="entry name" value="Phosphoglycerate mutase-like"/>
    <property type="match status" value="1"/>
</dbReference>
<proteinExistence type="inferred from homology"/>